<accession>A0ACC0VUM3</accession>
<name>A0ACC0VUM3_9STRA</name>
<dbReference type="EMBL" id="CM047586">
    <property type="protein sequence ID" value="KAI9909538.1"/>
    <property type="molecule type" value="Genomic_DNA"/>
</dbReference>
<keyword evidence="2" id="KW-1185">Reference proteome</keyword>
<sequence length="177" mass="19285">MAKANVKMICRALANCKRNELAEIEGQAGNQARAKNRTINHITLGFIAYFAVASGPFGVEDAIRAPGPDPVLLVVLLQPITWGLPQALMTAELSKRMDENGGYILWVRRRLSGTGRWLVKCLALLLVFISNAVGMRAVAMASVFMSLFVLSPFVLDPPSIETFNLATWGSIAPEIGW</sequence>
<organism evidence="1 2">
    <name type="scientific">Peronosclerospora sorghi</name>
    <dbReference type="NCBI Taxonomy" id="230839"/>
    <lineage>
        <taxon>Eukaryota</taxon>
        <taxon>Sar</taxon>
        <taxon>Stramenopiles</taxon>
        <taxon>Oomycota</taxon>
        <taxon>Peronosporomycetes</taxon>
        <taxon>Peronosporales</taxon>
        <taxon>Peronosporaceae</taxon>
        <taxon>Peronosclerospora</taxon>
    </lineage>
</organism>
<comment type="caution">
    <text evidence="1">The sequence shown here is derived from an EMBL/GenBank/DDBJ whole genome shotgun (WGS) entry which is preliminary data.</text>
</comment>
<protein>
    <submittedName>
        <fullName evidence="1">Uncharacterized protein</fullName>
    </submittedName>
</protein>
<evidence type="ECO:0000313" key="1">
    <source>
        <dbReference type="EMBL" id="KAI9909538.1"/>
    </source>
</evidence>
<proteinExistence type="predicted"/>
<gene>
    <name evidence="1" type="ORF">PsorP6_014807</name>
</gene>
<reference evidence="1 2" key="1">
    <citation type="journal article" date="2022" name="bioRxiv">
        <title>The genome of the oomycete Peronosclerospora sorghi, a cosmopolitan pathogen of maize and sorghum, is inflated with dispersed pseudogenes.</title>
        <authorList>
            <person name="Fletcher K."/>
            <person name="Martin F."/>
            <person name="Isakeit T."/>
            <person name="Cavanaugh K."/>
            <person name="Magill C."/>
            <person name="Michelmore R."/>
        </authorList>
    </citation>
    <scope>NUCLEOTIDE SEQUENCE [LARGE SCALE GENOMIC DNA]</scope>
    <source>
        <strain evidence="1">P6</strain>
    </source>
</reference>
<evidence type="ECO:0000313" key="2">
    <source>
        <dbReference type="Proteomes" id="UP001163321"/>
    </source>
</evidence>
<dbReference type="Proteomes" id="UP001163321">
    <property type="component" value="Chromosome 7"/>
</dbReference>